<keyword evidence="5" id="KW-0611">Plant defense</keyword>
<gene>
    <name evidence="8" type="ORF">QYE76_057885</name>
</gene>
<evidence type="ECO:0000256" key="2">
    <source>
        <dbReference type="ARBA" id="ARBA00022614"/>
    </source>
</evidence>
<keyword evidence="4" id="KW-0547">Nucleotide-binding</keyword>
<evidence type="ECO:0000256" key="3">
    <source>
        <dbReference type="ARBA" id="ARBA00022737"/>
    </source>
</evidence>
<comment type="similarity">
    <text evidence="1">Belongs to the disease resistance NB-LRR family.</text>
</comment>
<organism evidence="8 9">
    <name type="scientific">Lolium multiflorum</name>
    <name type="common">Italian ryegrass</name>
    <name type="synonym">Lolium perenne subsp. multiflorum</name>
    <dbReference type="NCBI Taxonomy" id="4521"/>
    <lineage>
        <taxon>Eukaryota</taxon>
        <taxon>Viridiplantae</taxon>
        <taxon>Streptophyta</taxon>
        <taxon>Embryophyta</taxon>
        <taxon>Tracheophyta</taxon>
        <taxon>Spermatophyta</taxon>
        <taxon>Magnoliopsida</taxon>
        <taxon>Liliopsida</taxon>
        <taxon>Poales</taxon>
        <taxon>Poaceae</taxon>
        <taxon>BOP clade</taxon>
        <taxon>Pooideae</taxon>
        <taxon>Poodae</taxon>
        <taxon>Poeae</taxon>
        <taxon>Poeae Chloroplast Group 2 (Poeae type)</taxon>
        <taxon>Loliodinae</taxon>
        <taxon>Loliinae</taxon>
        <taxon>Lolium</taxon>
    </lineage>
</organism>
<evidence type="ECO:0000313" key="8">
    <source>
        <dbReference type="EMBL" id="KAK1669726.1"/>
    </source>
</evidence>
<keyword evidence="2" id="KW-0433">Leucine-rich repeat</keyword>
<dbReference type="GO" id="GO:0000166">
    <property type="term" value="F:nucleotide binding"/>
    <property type="evidence" value="ECO:0007669"/>
    <property type="project" value="UniProtKB-KW"/>
</dbReference>
<accession>A0AAD8T5R1</accession>
<sequence length="433" mass="48249">METVQRIILAGASIVEATQLDNDLSRLRTSLPRAQVLIDRAEWGRFKNKELAVLLSLLKDTTHDAEDLLREFDDQVLQQNMKEANQSRVGQFVSSSLNLAKSLLSGSKARVKEAQSRLDKVVAEIEGILSFTGLTVETLQLDKPLMPETSSVISEPVVFRRDKERDHVIKLLGVLPIKCRSAKRVKSENSRAIQVVSGKKACMEDVSILPIVGIGGVGSMILVTTRSLKVADLVGTIEPVKLKGLPTDIFWEFFKKCAFSKEQPESYPKLKDIGISITFPTRYRSWHALHQHRTCVRGFAGHRRRDQGRSPKLFPLLCCPSLAVGFRNTFSTPGGTIFDINHIAIYIRDGGRTPSRMRIRPTSSRKSMTRSKLSSKPTSSALSRTRSHGIVERVLADGALDGIDLSPPSEHQVPASEINYMVAHSLHRHSRTW</sequence>
<reference evidence="8" key="1">
    <citation type="submission" date="2023-07" db="EMBL/GenBank/DDBJ databases">
        <title>A chromosome-level genome assembly of Lolium multiflorum.</title>
        <authorList>
            <person name="Chen Y."/>
            <person name="Copetti D."/>
            <person name="Kolliker R."/>
            <person name="Studer B."/>
        </authorList>
    </citation>
    <scope>NUCLEOTIDE SEQUENCE</scope>
    <source>
        <strain evidence="8">02402/16</strain>
        <tissue evidence="8">Leaf</tissue>
    </source>
</reference>
<dbReference type="PANTHER" id="PTHR33377">
    <property type="entry name" value="OS10G0134700 PROTEIN-RELATED"/>
    <property type="match status" value="1"/>
</dbReference>
<evidence type="ECO:0000256" key="4">
    <source>
        <dbReference type="ARBA" id="ARBA00022741"/>
    </source>
</evidence>
<feature type="domain" description="Disease resistance N-terminal" evidence="7">
    <location>
        <begin position="19"/>
        <end position="86"/>
    </location>
</feature>
<dbReference type="Proteomes" id="UP001231189">
    <property type="component" value="Unassembled WGS sequence"/>
</dbReference>
<dbReference type="GO" id="GO:0006952">
    <property type="term" value="P:defense response"/>
    <property type="evidence" value="ECO:0007669"/>
    <property type="project" value="UniProtKB-KW"/>
</dbReference>
<name>A0AAD8T5R1_LOLMU</name>
<dbReference type="PANTHER" id="PTHR33377:SF62">
    <property type="entry name" value="OS10G0133166 PROTEIN"/>
    <property type="match status" value="1"/>
</dbReference>
<evidence type="ECO:0000256" key="5">
    <source>
        <dbReference type="ARBA" id="ARBA00022821"/>
    </source>
</evidence>
<comment type="caution">
    <text evidence="8">The sequence shown here is derived from an EMBL/GenBank/DDBJ whole genome shotgun (WGS) entry which is preliminary data.</text>
</comment>
<dbReference type="InterPro" id="IPR027417">
    <property type="entry name" value="P-loop_NTPase"/>
</dbReference>
<dbReference type="Gene3D" id="1.20.5.4130">
    <property type="match status" value="1"/>
</dbReference>
<keyword evidence="3" id="KW-0677">Repeat</keyword>
<evidence type="ECO:0000313" key="9">
    <source>
        <dbReference type="Proteomes" id="UP001231189"/>
    </source>
</evidence>
<feature type="region of interest" description="Disordered" evidence="6">
    <location>
        <begin position="354"/>
        <end position="386"/>
    </location>
</feature>
<proteinExistence type="inferred from homology"/>
<dbReference type="Pfam" id="PF18052">
    <property type="entry name" value="Rx_N"/>
    <property type="match status" value="1"/>
</dbReference>
<dbReference type="EMBL" id="JAUUTY010000003">
    <property type="protein sequence ID" value="KAK1669726.1"/>
    <property type="molecule type" value="Genomic_DNA"/>
</dbReference>
<protein>
    <recommendedName>
        <fullName evidence="7">Disease resistance N-terminal domain-containing protein</fullName>
    </recommendedName>
</protein>
<evidence type="ECO:0000256" key="1">
    <source>
        <dbReference type="ARBA" id="ARBA00008894"/>
    </source>
</evidence>
<dbReference type="SUPFAM" id="SSF52540">
    <property type="entry name" value="P-loop containing nucleoside triphosphate hydrolases"/>
    <property type="match status" value="1"/>
</dbReference>
<feature type="compositionally biased region" description="Polar residues" evidence="6">
    <location>
        <begin position="361"/>
        <end position="384"/>
    </location>
</feature>
<dbReference type="AlphaFoldDB" id="A0AAD8T5R1"/>
<keyword evidence="9" id="KW-1185">Reference proteome</keyword>
<evidence type="ECO:0000259" key="7">
    <source>
        <dbReference type="Pfam" id="PF18052"/>
    </source>
</evidence>
<evidence type="ECO:0000256" key="6">
    <source>
        <dbReference type="SAM" id="MobiDB-lite"/>
    </source>
</evidence>
<dbReference type="InterPro" id="IPR041118">
    <property type="entry name" value="Rx_N"/>
</dbReference>